<dbReference type="Gene3D" id="3.10.520.10">
    <property type="entry name" value="ApbE-like domains"/>
    <property type="match status" value="1"/>
</dbReference>
<dbReference type="RefSeq" id="WP_380112428.1">
    <property type="nucleotide sequence ID" value="NZ_JBHSIU010000001.1"/>
</dbReference>
<evidence type="ECO:0000256" key="2">
    <source>
        <dbReference type="ARBA" id="ARBA00011955"/>
    </source>
</evidence>
<dbReference type="Pfam" id="PF02424">
    <property type="entry name" value="ApbE"/>
    <property type="match status" value="1"/>
</dbReference>
<evidence type="ECO:0000256" key="4">
    <source>
        <dbReference type="ARBA" id="ARBA00022630"/>
    </source>
</evidence>
<keyword evidence="4" id="KW-0285">Flavoprotein</keyword>
<organism evidence="12 13">
    <name type="scientific">Dactylosporangium cerinum</name>
    <dbReference type="NCBI Taxonomy" id="1434730"/>
    <lineage>
        <taxon>Bacteria</taxon>
        <taxon>Bacillati</taxon>
        <taxon>Actinomycetota</taxon>
        <taxon>Actinomycetes</taxon>
        <taxon>Micromonosporales</taxon>
        <taxon>Micromonosporaceae</taxon>
        <taxon>Dactylosporangium</taxon>
    </lineage>
</organism>
<comment type="cofactor">
    <cofactor evidence="1">
        <name>Mg(2+)</name>
        <dbReference type="ChEBI" id="CHEBI:18420"/>
    </cofactor>
</comment>
<gene>
    <name evidence="12" type="ORF">ACFPIJ_00120</name>
</gene>
<dbReference type="EC" id="2.7.1.180" evidence="2"/>
<feature type="region of interest" description="Disordered" evidence="11">
    <location>
        <begin position="23"/>
        <end position="102"/>
    </location>
</feature>
<comment type="caution">
    <text evidence="12">The sequence shown here is derived from an EMBL/GenBank/DDBJ whole genome shotgun (WGS) entry which is preliminary data.</text>
</comment>
<feature type="compositionally biased region" description="Polar residues" evidence="11">
    <location>
        <begin position="27"/>
        <end position="36"/>
    </location>
</feature>
<evidence type="ECO:0000256" key="1">
    <source>
        <dbReference type="ARBA" id="ARBA00001946"/>
    </source>
</evidence>
<dbReference type="SUPFAM" id="SSF143631">
    <property type="entry name" value="ApbE-like"/>
    <property type="match status" value="1"/>
</dbReference>
<feature type="compositionally biased region" description="Basic and acidic residues" evidence="11">
    <location>
        <begin position="42"/>
        <end position="69"/>
    </location>
</feature>
<evidence type="ECO:0000256" key="10">
    <source>
        <dbReference type="ARBA" id="ARBA00048540"/>
    </source>
</evidence>
<dbReference type="InterPro" id="IPR024932">
    <property type="entry name" value="ApbE"/>
</dbReference>
<dbReference type="EMBL" id="JBHSIU010000001">
    <property type="protein sequence ID" value="MFC4996233.1"/>
    <property type="molecule type" value="Genomic_DNA"/>
</dbReference>
<accession>A0ABV9VIU8</accession>
<reference evidence="13" key="1">
    <citation type="journal article" date="2019" name="Int. J. Syst. Evol. Microbiol.">
        <title>The Global Catalogue of Microorganisms (GCM) 10K type strain sequencing project: providing services to taxonomists for standard genome sequencing and annotation.</title>
        <authorList>
            <consortium name="The Broad Institute Genomics Platform"/>
            <consortium name="The Broad Institute Genome Sequencing Center for Infectious Disease"/>
            <person name="Wu L."/>
            <person name="Ma J."/>
        </authorList>
    </citation>
    <scope>NUCLEOTIDE SEQUENCE [LARGE SCALE GENOMIC DNA]</scope>
    <source>
        <strain evidence="13">CGMCC 4.7152</strain>
    </source>
</reference>
<dbReference type="PANTHER" id="PTHR30040">
    <property type="entry name" value="THIAMINE BIOSYNTHESIS LIPOPROTEIN APBE"/>
    <property type="match status" value="1"/>
</dbReference>
<comment type="catalytic activity">
    <reaction evidence="10">
        <text>L-threonyl-[protein] + FAD = FMN-L-threonyl-[protein] + AMP + H(+)</text>
        <dbReference type="Rhea" id="RHEA:36847"/>
        <dbReference type="Rhea" id="RHEA-COMP:11060"/>
        <dbReference type="Rhea" id="RHEA-COMP:11061"/>
        <dbReference type="ChEBI" id="CHEBI:15378"/>
        <dbReference type="ChEBI" id="CHEBI:30013"/>
        <dbReference type="ChEBI" id="CHEBI:57692"/>
        <dbReference type="ChEBI" id="CHEBI:74257"/>
        <dbReference type="ChEBI" id="CHEBI:456215"/>
        <dbReference type="EC" id="2.7.1.180"/>
    </reaction>
</comment>
<keyword evidence="5 12" id="KW-0808">Transferase</keyword>
<sequence>MAERWSGRHHRAAAGLCNGARLLAESSGEQPSTGQGPVQRGITREKVAARLRPEPEPHERPKLKGDIEMRQGNNHQPEPNGAPVAAAEAHNRSGGRGPSRGLPTHQAGIALWPVWDSTLHLVVTERDRLAEARKLVIEQVTAIDEACNPFRPDSEVRALRRARGRPVRLSLLLAELVAVSLRAALLSDGCLDLISGEVLRVPDMELLQSPLCGGKTGGRRGPDWGSARLLDELPNECDLTVPAGTMLDLSAMAGAYAVDRCVRLVHERCNVGVRVAVGGDVASAGQPPVGWRTLIRSTPAVRNLPLTLDCTMSTTTTPVSQQSRDRAPLYSTFRPGSRSAVPPWRSVSVAAAPCTYAKALSMAAMMRGHAAPDWLRGLGVSARLEATNGEVITVGRWPTHGLG</sequence>
<keyword evidence="8" id="KW-0460">Magnesium</keyword>
<evidence type="ECO:0000256" key="5">
    <source>
        <dbReference type="ARBA" id="ARBA00022679"/>
    </source>
</evidence>
<evidence type="ECO:0000313" key="13">
    <source>
        <dbReference type="Proteomes" id="UP001595912"/>
    </source>
</evidence>
<evidence type="ECO:0000256" key="3">
    <source>
        <dbReference type="ARBA" id="ARBA00016337"/>
    </source>
</evidence>
<keyword evidence="6" id="KW-0479">Metal-binding</keyword>
<evidence type="ECO:0000256" key="8">
    <source>
        <dbReference type="ARBA" id="ARBA00022842"/>
    </source>
</evidence>
<evidence type="ECO:0000313" key="12">
    <source>
        <dbReference type="EMBL" id="MFC4996233.1"/>
    </source>
</evidence>
<proteinExistence type="predicted"/>
<dbReference type="GO" id="GO:0016740">
    <property type="term" value="F:transferase activity"/>
    <property type="evidence" value="ECO:0007669"/>
    <property type="project" value="UniProtKB-KW"/>
</dbReference>
<evidence type="ECO:0000256" key="9">
    <source>
        <dbReference type="ARBA" id="ARBA00031306"/>
    </source>
</evidence>
<name>A0ABV9VIU8_9ACTN</name>
<dbReference type="InterPro" id="IPR003374">
    <property type="entry name" value="ApbE-like_sf"/>
</dbReference>
<protein>
    <recommendedName>
        <fullName evidence="3">FAD:protein FMN transferase</fullName>
        <ecNumber evidence="2">2.7.1.180</ecNumber>
    </recommendedName>
    <alternativeName>
        <fullName evidence="9">Flavin transferase</fullName>
    </alternativeName>
</protein>
<keyword evidence="13" id="KW-1185">Reference proteome</keyword>
<dbReference type="Proteomes" id="UP001595912">
    <property type="component" value="Unassembled WGS sequence"/>
</dbReference>
<keyword evidence="7" id="KW-0274">FAD</keyword>
<evidence type="ECO:0000256" key="7">
    <source>
        <dbReference type="ARBA" id="ARBA00022827"/>
    </source>
</evidence>
<evidence type="ECO:0000256" key="6">
    <source>
        <dbReference type="ARBA" id="ARBA00022723"/>
    </source>
</evidence>
<evidence type="ECO:0000256" key="11">
    <source>
        <dbReference type="SAM" id="MobiDB-lite"/>
    </source>
</evidence>
<dbReference type="PANTHER" id="PTHR30040:SF2">
    <property type="entry name" value="FAD:PROTEIN FMN TRANSFERASE"/>
    <property type="match status" value="1"/>
</dbReference>